<reference evidence="3" key="1">
    <citation type="journal article" date="2019" name="Int. J. Syst. Evol. Microbiol.">
        <title>The Global Catalogue of Microorganisms (GCM) 10K type strain sequencing project: providing services to taxonomists for standard genome sequencing and annotation.</title>
        <authorList>
            <consortium name="The Broad Institute Genomics Platform"/>
            <consortium name="The Broad Institute Genome Sequencing Center for Infectious Disease"/>
            <person name="Wu L."/>
            <person name="Ma J."/>
        </authorList>
    </citation>
    <scope>NUCLEOTIDE SEQUENCE [LARGE SCALE GENOMIC DNA]</scope>
    <source>
        <strain evidence="3">NBRC 102520</strain>
    </source>
</reference>
<evidence type="ECO:0000256" key="1">
    <source>
        <dbReference type="SAM" id="MobiDB-lite"/>
    </source>
</evidence>
<comment type="caution">
    <text evidence="2">The sequence shown here is derived from an EMBL/GenBank/DDBJ whole genome shotgun (WGS) entry which is preliminary data.</text>
</comment>
<protein>
    <submittedName>
        <fullName evidence="2">Uncharacterized protein</fullName>
    </submittedName>
</protein>
<feature type="compositionally biased region" description="Polar residues" evidence="1">
    <location>
        <begin position="10"/>
        <end position="20"/>
    </location>
</feature>
<evidence type="ECO:0000313" key="3">
    <source>
        <dbReference type="Proteomes" id="UP001156905"/>
    </source>
</evidence>
<gene>
    <name evidence="2" type="ORF">GCM10007857_75930</name>
</gene>
<sequence length="51" mass="5400">MESSIAAPDSSKTNQSAANDKQSVCAVAINMLGVRRSLDAKCKKTAIDCDR</sequence>
<dbReference type="Proteomes" id="UP001156905">
    <property type="component" value="Unassembled WGS sequence"/>
</dbReference>
<organism evidence="2 3">
    <name type="scientific">Bradyrhizobium iriomotense</name>
    <dbReference type="NCBI Taxonomy" id="441950"/>
    <lineage>
        <taxon>Bacteria</taxon>
        <taxon>Pseudomonadati</taxon>
        <taxon>Pseudomonadota</taxon>
        <taxon>Alphaproteobacteria</taxon>
        <taxon>Hyphomicrobiales</taxon>
        <taxon>Nitrobacteraceae</taxon>
        <taxon>Bradyrhizobium</taxon>
    </lineage>
</organism>
<feature type="region of interest" description="Disordered" evidence="1">
    <location>
        <begin position="1"/>
        <end position="20"/>
    </location>
</feature>
<evidence type="ECO:0000313" key="2">
    <source>
        <dbReference type="EMBL" id="GLR90877.1"/>
    </source>
</evidence>
<accession>A0ABQ6B8Z5</accession>
<name>A0ABQ6B8Z5_9BRAD</name>
<proteinExistence type="predicted"/>
<keyword evidence="3" id="KW-1185">Reference proteome</keyword>
<dbReference type="EMBL" id="BSOW01000038">
    <property type="protein sequence ID" value="GLR90877.1"/>
    <property type="molecule type" value="Genomic_DNA"/>
</dbReference>